<dbReference type="GO" id="GO:0002052">
    <property type="term" value="P:positive regulation of neuroblast proliferation"/>
    <property type="evidence" value="ECO:0007669"/>
    <property type="project" value="TreeGrafter"/>
</dbReference>
<evidence type="ECO:0000256" key="26">
    <source>
        <dbReference type="SAM" id="MobiDB-lite"/>
    </source>
</evidence>
<dbReference type="Gene3D" id="2.10.25.10">
    <property type="entry name" value="Laminin"/>
    <property type="match status" value="1"/>
</dbReference>
<dbReference type="Pfam" id="PF00008">
    <property type="entry name" value="EGF"/>
    <property type="match status" value="1"/>
</dbReference>
<feature type="domain" description="EGF-like" evidence="27">
    <location>
        <begin position="556"/>
        <end position="592"/>
    </location>
</feature>
<evidence type="ECO:0000259" key="29">
    <source>
        <dbReference type="PROSITE" id="PS50835"/>
    </source>
</evidence>
<keyword evidence="5" id="KW-0272">Extracellular matrix</keyword>
<dbReference type="FunFam" id="3.10.100.10:FF:000002">
    <property type="entry name" value="Hyaluronan proteoglycan link protein 1"/>
    <property type="match status" value="1"/>
</dbReference>
<dbReference type="PRINTS" id="PR01265">
    <property type="entry name" value="LINKMODULE"/>
</dbReference>
<dbReference type="SUPFAM" id="SSF48726">
    <property type="entry name" value="Immunoglobulin"/>
    <property type="match status" value="1"/>
</dbReference>
<dbReference type="Proteomes" id="UP000007303">
    <property type="component" value="Unassembled WGS sequence"/>
</dbReference>
<evidence type="ECO:0000256" key="16">
    <source>
        <dbReference type="ARBA" id="ARBA00023290"/>
    </source>
</evidence>
<dbReference type="InterPro" id="IPR033987">
    <property type="entry name" value="CSPG_CTLD"/>
</dbReference>
<dbReference type="SUPFAM" id="SSF57535">
    <property type="entry name" value="Complement control module/SCR domain"/>
    <property type="match status" value="1"/>
</dbReference>
<keyword evidence="16" id="KW-0373">Hyaluronic acid</keyword>
<reference evidence="32" key="2">
    <citation type="submission" date="2025-08" db="UniProtKB">
        <authorList>
            <consortium name="Ensembl"/>
        </authorList>
    </citation>
    <scope>IDENTIFICATION</scope>
</reference>
<dbReference type="PROSITE" id="PS50963">
    <property type="entry name" value="LINK_2"/>
    <property type="match status" value="2"/>
</dbReference>
<dbReference type="HOGENOM" id="CLU_000303_0_0_1"/>
<reference evidence="32" key="3">
    <citation type="submission" date="2025-09" db="UniProtKB">
        <authorList>
            <consortium name="Ensembl"/>
        </authorList>
    </citation>
    <scope>IDENTIFICATION</scope>
</reference>
<dbReference type="GO" id="GO:0007417">
    <property type="term" value="P:central nervous system development"/>
    <property type="evidence" value="ECO:0007669"/>
    <property type="project" value="TreeGrafter"/>
</dbReference>
<organism evidence="32 33">
    <name type="scientific">Tetraodon nigroviridis</name>
    <name type="common">Spotted green pufferfish</name>
    <name type="synonym">Chelonodon nigroviridis</name>
    <dbReference type="NCBI Taxonomy" id="99883"/>
    <lineage>
        <taxon>Eukaryota</taxon>
        <taxon>Metazoa</taxon>
        <taxon>Chordata</taxon>
        <taxon>Craniata</taxon>
        <taxon>Vertebrata</taxon>
        <taxon>Euteleostomi</taxon>
        <taxon>Actinopterygii</taxon>
        <taxon>Neopterygii</taxon>
        <taxon>Teleostei</taxon>
        <taxon>Neoteleostei</taxon>
        <taxon>Acanthomorphata</taxon>
        <taxon>Eupercaria</taxon>
        <taxon>Tetraodontiformes</taxon>
        <taxon>Tetradontoidea</taxon>
        <taxon>Tetraodontidae</taxon>
        <taxon>Tetraodon</taxon>
    </lineage>
</organism>
<dbReference type="GO" id="GO:0005540">
    <property type="term" value="F:hyaluronic acid binding"/>
    <property type="evidence" value="ECO:0007669"/>
    <property type="project" value="UniProtKB-KW"/>
</dbReference>
<dbReference type="InterPro" id="IPR003006">
    <property type="entry name" value="Ig/MHC_CS"/>
</dbReference>
<keyword evidence="10" id="KW-0677">Repeat</keyword>
<protein>
    <recommendedName>
        <fullName evidence="19">Versican core protein</fullName>
    </recommendedName>
    <alternativeName>
        <fullName evidence="20">Chondroitin sulfate proteoglycan core protein 2</fullName>
    </alternativeName>
    <alternativeName>
        <fullName evidence="21">Large fibroblast proteoglycan</fullName>
    </alternativeName>
    <alternativeName>
        <fullName evidence="22">PG-M</fullName>
    </alternativeName>
</protein>
<feature type="domain" description="Ig-like" evidence="29">
    <location>
        <begin position="1"/>
        <end position="78"/>
    </location>
</feature>
<dbReference type="SUPFAM" id="SSF56436">
    <property type="entry name" value="C-type lectin-like"/>
    <property type="match status" value="3"/>
</dbReference>
<evidence type="ECO:0000256" key="2">
    <source>
        <dbReference type="ARBA" id="ARBA00004593"/>
    </source>
</evidence>
<dbReference type="InterPro" id="IPR013106">
    <property type="entry name" value="Ig_V-set"/>
</dbReference>
<evidence type="ECO:0000259" key="31">
    <source>
        <dbReference type="PROSITE" id="PS50963"/>
    </source>
</evidence>
<evidence type="ECO:0000256" key="21">
    <source>
        <dbReference type="ARBA" id="ARBA00044263"/>
    </source>
</evidence>
<feature type="disulfide bond" evidence="25">
    <location>
        <begin position="128"/>
        <end position="149"/>
    </location>
</feature>
<dbReference type="Gene3D" id="2.60.40.10">
    <property type="entry name" value="Immunoglobulins"/>
    <property type="match status" value="1"/>
</dbReference>
<dbReference type="FunFam" id="2.10.70.10:FF:000003">
    <property type="entry name" value="Versican core protein"/>
    <property type="match status" value="1"/>
</dbReference>
<feature type="compositionally biased region" description="Polar residues" evidence="26">
    <location>
        <begin position="504"/>
        <end position="516"/>
    </location>
</feature>
<dbReference type="PROSITE" id="PS50835">
    <property type="entry name" value="IG_LIKE"/>
    <property type="match status" value="1"/>
</dbReference>
<comment type="caution">
    <text evidence="23">Lacks conserved residue(s) required for the propagation of feature annotation.</text>
</comment>
<evidence type="ECO:0000256" key="7">
    <source>
        <dbReference type="ARBA" id="ARBA00022659"/>
    </source>
</evidence>
<dbReference type="PROSITE" id="PS50026">
    <property type="entry name" value="EGF_3"/>
    <property type="match status" value="1"/>
</dbReference>
<dbReference type="CDD" id="cd03520">
    <property type="entry name" value="Link_domain_CSPGs_modules_2_4"/>
    <property type="match status" value="1"/>
</dbReference>
<evidence type="ECO:0000256" key="15">
    <source>
        <dbReference type="ARBA" id="ARBA00023273"/>
    </source>
</evidence>
<accession>H3D7T0</accession>
<keyword evidence="4" id="KW-0964">Secreted</keyword>
<dbReference type="GO" id="GO:0005509">
    <property type="term" value="F:calcium ion binding"/>
    <property type="evidence" value="ECO:0007669"/>
    <property type="project" value="InterPro"/>
</dbReference>
<reference evidence="33" key="1">
    <citation type="journal article" date="2004" name="Nature">
        <title>Genome duplication in the teleost fish Tetraodon nigroviridis reveals the early vertebrate proto-karyotype.</title>
        <authorList>
            <person name="Jaillon O."/>
            <person name="Aury J.-M."/>
            <person name="Brunet F."/>
            <person name="Petit J.-L."/>
            <person name="Stange-Thomann N."/>
            <person name="Mauceli E."/>
            <person name="Bouneau L."/>
            <person name="Fischer C."/>
            <person name="Ozouf-Costaz C."/>
            <person name="Bernot A."/>
            <person name="Nicaud S."/>
            <person name="Jaffe D."/>
            <person name="Fisher S."/>
            <person name="Lutfalla G."/>
            <person name="Dossat C."/>
            <person name="Segurens B."/>
            <person name="Dasilva C."/>
            <person name="Salanoubat M."/>
            <person name="Levy M."/>
            <person name="Boudet N."/>
            <person name="Castellano S."/>
            <person name="Anthouard V."/>
            <person name="Jubin C."/>
            <person name="Castelli V."/>
            <person name="Katinka M."/>
            <person name="Vacherie B."/>
            <person name="Biemont C."/>
            <person name="Skalli Z."/>
            <person name="Cattolico L."/>
            <person name="Poulain J."/>
            <person name="De Berardinis V."/>
            <person name="Cruaud C."/>
            <person name="Duprat S."/>
            <person name="Brottier P."/>
            <person name="Coutanceau J.-P."/>
            <person name="Gouzy J."/>
            <person name="Parra G."/>
            <person name="Lardier G."/>
            <person name="Chapple C."/>
            <person name="McKernan K.J."/>
            <person name="McEwan P."/>
            <person name="Bosak S."/>
            <person name="Kellis M."/>
            <person name="Volff J.-N."/>
            <person name="Guigo R."/>
            <person name="Zody M.C."/>
            <person name="Mesirov J."/>
            <person name="Lindblad-Toh K."/>
            <person name="Birren B."/>
            <person name="Nusbaum C."/>
            <person name="Kahn D."/>
            <person name="Robinson-Rechavi M."/>
            <person name="Laudet V."/>
            <person name="Schachter V."/>
            <person name="Quetier F."/>
            <person name="Saurin W."/>
            <person name="Scarpelli C."/>
            <person name="Wincker P."/>
            <person name="Lander E.S."/>
            <person name="Weissenbach J."/>
            <person name="Roest Crollius H."/>
        </authorList>
    </citation>
    <scope>NUCLEOTIDE SEQUENCE [LARGE SCALE GENOMIC DNA]</scope>
</reference>
<dbReference type="InterPro" id="IPR013783">
    <property type="entry name" value="Ig-like_fold"/>
</dbReference>
<dbReference type="PROSITE" id="PS50923">
    <property type="entry name" value="SUSHI"/>
    <property type="match status" value="1"/>
</dbReference>
<evidence type="ECO:0000256" key="6">
    <source>
        <dbReference type="ARBA" id="ARBA00022536"/>
    </source>
</evidence>
<dbReference type="PROSITE" id="PS50041">
    <property type="entry name" value="C_TYPE_LECTIN_2"/>
    <property type="match status" value="1"/>
</dbReference>
<dbReference type="InterPro" id="IPR016186">
    <property type="entry name" value="C-type_lectin-like/link_sf"/>
</dbReference>
<dbReference type="InterPro" id="IPR050691">
    <property type="entry name" value="Hyaluronan_bind_Proteoglycan"/>
</dbReference>
<feature type="region of interest" description="Disordered" evidence="26">
    <location>
        <begin position="462"/>
        <end position="492"/>
    </location>
</feature>
<dbReference type="PROSITE" id="PS00010">
    <property type="entry name" value="ASX_HYDROXYL"/>
    <property type="match status" value="1"/>
</dbReference>
<dbReference type="GO" id="GO:0001750">
    <property type="term" value="C:photoreceptor outer segment"/>
    <property type="evidence" value="ECO:0007669"/>
    <property type="project" value="UniProtKB-SubCell"/>
</dbReference>
<dbReference type="InterPro" id="IPR000742">
    <property type="entry name" value="EGF"/>
</dbReference>
<feature type="region of interest" description="Disordered" evidence="26">
    <location>
        <begin position="504"/>
        <end position="557"/>
    </location>
</feature>
<evidence type="ECO:0000256" key="25">
    <source>
        <dbReference type="PROSITE-ProRule" id="PRU00323"/>
    </source>
</evidence>
<feature type="disulfide bond" evidence="25">
    <location>
        <begin position="226"/>
        <end position="247"/>
    </location>
</feature>
<keyword evidence="7 24" id="KW-0768">Sushi</keyword>
<keyword evidence="11" id="KW-0106">Calcium</keyword>
<keyword evidence="9" id="KW-0430">Lectin</keyword>
<comment type="similarity">
    <text evidence="3">Belongs to the aggrecan/versican proteoglycan family.</text>
</comment>
<evidence type="ECO:0000256" key="4">
    <source>
        <dbReference type="ARBA" id="ARBA00022525"/>
    </source>
</evidence>
<feature type="disulfide bond" evidence="24">
    <location>
        <begin position="753"/>
        <end position="780"/>
    </location>
</feature>
<dbReference type="CDD" id="cd00033">
    <property type="entry name" value="CCP"/>
    <property type="match status" value="1"/>
</dbReference>
<dbReference type="InterPro" id="IPR000152">
    <property type="entry name" value="EGF-type_Asp/Asn_hydroxyl_site"/>
</dbReference>
<evidence type="ECO:0000256" key="18">
    <source>
        <dbReference type="ARBA" id="ARBA00043896"/>
    </source>
</evidence>
<evidence type="ECO:0000256" key="10">
    <source>
        <dbReference type="ARBA" id="ARBA00022737"/>
    </source>
</evidence>
<evidence type="ECO:0000256" key="11">
    <source>
        <dbReference type="ARBA" id="ARBA00022837"/>
    </source>
</evidence>
<dbReference type="SMART" id="SM00445">
    <property type="entry name" value="LINK"/>
    <property type="match status" value="2"/>
</dbReference>
<dbReference type="InterPro" id="IPR016187">
    <property type="entry name" value="CTDL_fold"/>
</dbReference>
<dbReference type="GO" id="GO:0030246">
    <property type="term" value="F:carbohydrate binding"/>
    <property type="evidence" value="ECO:0007669"/>
    <property type="project" value="UniProtKB-KW"/>
</dbReference>
<name>H3D7T0_TETNG</name>
<evidence type="ECO:0000256" key="19">
    <source>
        <dbReference type="ARBA" id="ARBA00044099"/>
    </source>
</evidence>
<comment type="function">
    <text evidence="18">May play a role in intercellular signaling and in connecting cells with the extracellular matrix. May take part in the regulation of cell motility, growth and differentiation. Binds hyaluronic acid.</text>
</comment>
<dbReference type="InterPro" id="IPR001304">
    <property type="entry name" value="C-type_lectin-like"/>
</dbReference>
<proteinExistence type="inferred from homology"/>
<keyword evidence="15" id="KW-0966">Cell projection</keyword>
<dbReference type="PANTHER" id="PTHR22804:SF6">
    <property type="entry name" value="VERSICAN CORE PROTEIN"/>
    <property type="match status" value="1"/>
</dbReference>
<dbReference type="GO" id="GO:0010001">
    <property type="term" value="P:glial cell differentiation"/>
    <property type="evidence" value="ECO:0007669"/>
    <property type="project" value="TreeGrafter"/>
</dbReference>
<dbReference type="SMART" id="SM00179">
    <property type="entry name" value="EGF_CA"/>
    <property type="match status" value="1"/>
</dbReference>
<dbReference type="CDD" id="cd00054">
    <property type="entry name" value="EGF_CA"/>
    <property type="match status" value="1"/>
</dbReference>
<keyword evidence="8" id="KW-0732">Signal</keyword>
<evidence type="ECO:0000256" key="14">
    <source>
        <dbReference type="ARBA" id="ARBA00023180"/>
    </source>
</evidence>
<dbReference type="InterPro" id="IPR000538">
    <property type="entry name" value="Link_dom"/>
</dbReference>
<keyword evidence="14" id="KW-0325">Glycoprotein</keyword>
<feature type="domain" description="Link" evidence="31">
    <location>
        <begin position="82"/>
        <end position="177"/>
    </location>
</feature>
<dbReference type="Ensembl" id="ENSTNIT00000016785.1">
    <property type="protein sequence ID" value="ENSTNIP00000016571.1"/>
    <property type="gene ID" value="ENSTNIG00000013573.1"/>
</dbReference>
<dbReference type="SMART" id="SM00032">
    <property type="entry name" value="CCP"/>
    <property type="match status" value="1"/>
</dbReference>
<dbReference type="PROSITE" id="PS00022">
    <property type="entry name" value="EGF_1"/>
    <property type="match status" value="1"/>
</dbReference>
<dbReference type="GO" id="GO:0033165">
    <property type="term" value="C:interphotoreceptor matrix"/>
    <property type="evidence" value="ECO:0007669"/>
    <property type="project" value="UniProtKB-SubCell"/>
</dbReference>
<dbReference type="GO" id="GO:0007155">
    <property type="term" value="P:cell adhesion"/>
    <property type="evidence" value="ECO:0007669"/>
    <property type="project" value="InterPro"/>
</dbReference>
<dbReference type="FunFam" id="3.10.100.10:FF:000003">
    <property type="entry name" value="Versican core protein"/>
    <property type="match status" value="1"/>
</dbReference>
<keyword evidence="33" id="KW-1185">Reference proteome</keyword>
<evidence type="ECO:0000256" key="23">
    <source>
        <dbReference type="PROSITE-ProRule" id="PRU00076"/>
    </source>
</evidence>
<dbReference type="AlphaFoldDB" id="H3D7T0"/>
<evidence type="ECO:0000256" key="20">
    <source>
        <dbReference type="ARBA" id="ARBA00044230"/>
    </source>
</evidence>
<dbReference type="CDD" id="cd03588">
    <property type="entry name" value="CLECT_CSPGs"/>
    <property type="match status" value="1"/>
</dbReference>
<sequence>RIKWTKLEAQGEKMVLVAQNGMVKVGQEYVGRVSVPSHPLSVRDASLIIARVRTSDAGLYSCEVMHGMEDSRDTISLNVTGVVFHYRDKASRYSLDFLGAVLACQAAGAAIATPEQLRTAFEDGLNQCDAGWLSDRSVRYPITVPRPGCTGDLLGKPGVRTYGIRDPTEKYDVYCYVDKLKGEVFYPPLSTKLTLQQAKDECHKHDSVIASTGQLFAAWREGLNGCDYSWLSDGSVRYPVTIPRPQCGGGLLGVRTLYKYENQTGFPDPAEKFGVYCFKAERANTASPDQQGAPRSDGGPTAVASTPTPVPEVKPLITEALVNGGRGALDPVSTSVSRCGGGEEPDVPSEGSADDAPPTPAVDTQSSIRTDETETDGTELSTVIPDTLPRDPTTRPQTDNEGSASGEDEASGQDMDPSETPRLTSTLPPLYSSLRSQQPPLVAGAEVTGVPVVLPHVDTVTEAGSGAEQLPRQEEGSGENIGLTDLPPEVSVTPLPDVEAVTSETSARAYPTQPSFVSPDDKKQPFMGRALTTAPPSQPYSLQTDQSTTTSKPHTKVDECQPNPCLNGATCVDGPGSFSCVCMPSYTGELCEQDTEVCGFGWEKFQSHCYKYMTHRRTWDAAERECRLHGAHLTSILSPEEQHFVNRLGSDYQWIGLNDRMFERDFRWTDGSPMQYDNWRPNQPDSFFQSGEDCVVMIWHEGGQWNDVPCNYHLTFTCKKGTVSCGQPPVVKDARLFGAIKPRYEVSTLRYHCRQGLIQRHAPTIRCRANGQWDLPRVTCTSR</sequence>
<dbReference type="InterPro" id="IPR001881">
    <property type="entry name" value="EGF-like_Ca-bd_dom"/>
</dbReference>
<dbReference type="PANTHER" id="PTHR22804">
    <property type="entry name" value="AGGRECAN/VERSICAN PROTEOGLYCAN"/>
    <property type="match status" value="1"/>
</dbReference>
<evidence type="ECO:0000256" key="24">
    <source>
        <dbReference type="PROSITE-ProRule" id="PRU00302"/>
    </source>
</evidence>
<dbReference type="FunFam" id="2.10.25.10:FF:000006">
    <property type="entry name" value="Versican core protein-like isoform 1"/>
    <property type="match status" value="1"/>
</dbReference>
<dbReference type="SUPFAM" id="SSF57196">
    <property type="entry name" value="EGF/Laminin"/>
    <property type="match status" value="1"/>
</dbReference>
<dbReference type="InterPro" id="IPR000436">
    <property type="entry name" value="Sushi_SCR_CCP_dom"/>
</dbReference>
<evidence type="ECO:0000256" key="5">
    <source>
        <dbReference type="ARBA" id="ARBA00022530"/>
    </source>
</evidence>
<feature type="compositionally biased region" description="Polar residues" evidence="26">
    <location>
        <begin position="539"/>
        <end position="552"/>
    </location>
</feature>
<dbReference type="GO" id="GO:0001501">
    <property type="term" value="P:skeletal system development"/>
    <property type="evidence" value="ECO:0007669"/>
    <property type="project" value="TreeGrafter"/>
</dbReference>
<evidence type="ECO:0000256" key="17">
    <source>
        <dbReference type="ARBA" id="ARBA00023319"/>
    </source>
</evidence>
<evidence type="ECO:0000259" key="28">
    <source>
        <dbReference type="PROSITE" id="PS50041"/>
    </source>
</evidence>
<dbReference type="Gene3D" id="3.10.100.10">
    <property type="entry name" value="Mannose-Binding Protein A, subunit A"/>
    <property type="match status" value="3"/>
</dbReference>
<dbReference type="SMART" id="SM00034">
    <property type="entry name" value="CLECT"/>
    <property type="match status" value="1"/>
</dbReference>
<evidence type="ECO:0000256" key="3">
    <source>
        <dbReference type="ARBA" id="ARBA00006838"/>
    </source>
</evidence>
<feature type="domain" description="Sushi" evidence="30">
    <location>
        <begin position="723"/>
        <end position="782"/>
    </location>
</feature>
<comment type="subcellular location">
    <subcellularLocation>
        <location evidence="1">Cell projection</location>
        <location evidence="1">Cilium</location>
        <location evidence="1">Photoreceptor outer segment</location>
    </subcellularLocation>
    <subcellularLocation>
        <location evidence="2">Secreted</location>
        <location evidence="2">Extracellular space</location>
        <location evidence="2">Extracellular matrix</location>
        <location evidence="2">Interphotoreceptor matrix</location>
    </subcellularLocation>
</comment>
<evidence type="ECO:0000256" key="1">
    <source>
        <dbReference type="ARBA" id="ARBA00004504"/>
    </source>
</evidence>
<evidence type="ECO:0000256" key="9">
    <source>
        <dbReference type="ARBA" id="ARBA00022734"/>
    </source>
</evidence>
<keyword evidence="13 23" id="KW-1015">Disulfide bond</keyword>
<dbReference type="Pfam" id="PF00059">
    <property type="entry name" value="Lectin_C"/>
    <property type="match status" value="1"/>
</dbReference>
<dbReference type="InterPro" id="IPR007110">
    <property type="entry name" value="Ig-like_dom"/>
</dbReference>
<dbReference type="InterPro" id="IPR018378">
    <property type="entry name" value="C-type_lectin_CS"/>
</dbReference>
<keyword evidence="12" id="KW-0654">Proteoglycan</keyword>
<dbReference type="Pfam" id="PF07686">
    <property type="entry name" value="V-set"/>
    <property type="match status" value="1"/>
</dbReference>
<dbReference type="SMART" id="SM00181">
    <property type="entry name" value="EGF"/>
    <property type="match status" value="1"/>
</dbReference>
<dbReference type="Pfam" id="PF00193">
    <property type="entry name" value="Xlink"/>
    <property type="match status" value="2"/>
</dbReference>
<feature type="region of interest" description="Disordered" evidence="26">
    <location>
        <begin position="284"/>
        <end position="435"/>
    </location>
</feature>
<keyword evidence="6 23" id="KW-0245">EGF-like domain</keyword>
<dbReference type="InterPro" id="IPR035976">
    <property type="entry name" value="Sushi/SCR/CCP_sf"/>
</dbReference>
<dbReference type="CDD" id="cd03517">
    <property type="entry name" value="Link_domain_CSPGs_modules_1_3"/>
    <property type="match status" value="1"/>
</dbReference>
<evidence type="ECO:0000256" key="12">
    <source>
        <dbReference type="ARBA" id="ARBA00022974"/>
    </source>
</evidence>
<dbReference type="GO" id="GO:0005615">
    <property type="term" value="C:extracellular space"/>
    <property type="evidence" value="ECO:0007669"/>
    <property type="project" value="TreeGrafter"/>
</dbReference>
<evidence type="ECO:0000259" key="27">
    <source>
        <dbReference type="PROSITE" id="PS50026"/>
    </source>
</evidence>
<feature type="compositionally biased region" description="Low complexity" evidence="26">
    <location>
        <begin position="418"/>
        <end position="435"/>
    </location>
</feature>
<evidence type="ECO:0000256" key="22">
    <source>
        <dbReference type="ARBA" id="ARBA00044266"/>
    </source>
</evidence>
<evidence type="ECO:0000313" key="32">
    <source>
        <dbReference type="Ensembl" id="ENSTNIP00000016571.1"/>
    </source>
</evidence>
<dbReference type="GO" id="GO:0072534">
    <property type="term" value="C:perineuronal net"/>
    <property type="evidence" value="ECO:0007669"/>
    <property type="project" value="TreeGrafter"/>
</dbReference>
<feature type="disulfide bond" evidence="23">
    <location>
        <begin position="582"/>
        <end position="591"/>
    </location>
</feature>
<dbReference type="FunFam" id="3.10.100.10:FF:000011">
    <property type="entry name" value="Aggrecan core protein"/>
    <property type="match status" value="1"/>
</dbReference>
<evidence type="ECO:0000256" key="13">
    <source>
        <dbReference type="ARBA" id="ARBA00023157"/>
    </source>
</evidence>
<evidence type="ECO:0000313" key="33">
    <source>
        <dbReference type="Proteomes" id="UP000007303"/>
    </source>
</evidence>
<evidence type="ECO:0000256" key="8">
    <source>
        <dbReference type="ARBA" id="ARBA00022729"/>
    </source>
</evidence>
<dbReference type="Gene3D" id="2.10.70.10">
    <property type="entry name" value="Complement Module, domain 1"/>
    <property type="match status" value="1"/>
</dbReference>
<feature type="domain" description="Link" evidence="31">
    <location>
        <begin position="182"/>
        <end position="279"/>
    </location>
</feature>
<dbReference type="InterPro" id="IPR036179">
    <property type="entry name" value="Ig-like_dom_sf"/>
</dbReference>
<dbReference type="GO" id="GO:0045202">
    <property type="term" value="C:synapse"/>
    <property type="evidence" value="ECO:0007669"/>
    <property type="project" value="TreeGrafter"/>
</dbReference>
<evidence type="ECO:0000259" key="30">
    <source>
        <dbReference type="PROSITE" id="PS50923"/>
    </source>
</evidence>
<dbReference type="PROSITE" id="PS00290">
    <property type="entry name" value="IG_MHC"/>
    <property type="match status" value="1"/>
</dbReference>
<dbReference type="PROSITE" id="PS00615">
    <property type="entry name" value="C_TYPE_LECTIN_1"/>
    <property type="match status" value="1"/>
</dbReference>
<feature type="domain" description="C-type lectin" evidence="28">
    <location>
        <begin position="605"/>
        <end position="719"/>
    </location>
</feature>
<dbReference type="GeneTree" id="ENSGT00940000156102"/>
<keyword evidence="17" id="KW-0393">Immunoglobulin domain</keyword>